<dbReference type="AlphaFoldDB" id="A0A8D3Y1F2"/>
<reference evidence="6" key="1">
    <citation type="submission" date="2014-03" db="EMBL/GenBank/DDBJ databases">
        <title>Complete genome of Pseudomonas balearica DSM 6083T, a sewage water isolate from an enrichment with 2-methylnaphthalene.</title>
        <authorList>
            <person name="Salva-Serra F."/>
            <person name="Jaen-Luchoro D."/>
            <person name="Busquets A."/>
            <person name="Pena A."/>
            <person name="Gomila M."/>
            <person name="Bosch R."/>
            <person name="Nogales B."/>
            <person name="Garcia-Valdes E."/>
            <person name="Lalucat J."/>
            <person name="Bennasar A."/>
        </authorList>
    </citation>
    <scope>NUCLEOTIDE SEQUENCE [LARGE SCALE GENOMIC DNA]</scope>
    <source>
        <strain evidence="6">DSM 6083</strain>
    </source>
</reference>
<comment type="similarity">
    <text evidence="1">Belongs to the MlaA family.</text>
</comment>
<dbReference type="KEGG" id="pbm:CL52_10650"/>
<dbReference type="Pfam" id="PF04333">
    <property type="entry name" value="MlaA"/>
    <property type="match status" value="1"/>
</dbReference>
<reference evidence="5 7" key="2">
    <citation type="submission" date="2016-10" db="EMBL/GenBank/DDBJ databases">
        <authorList>
            <person name="Varghese N."/>
            <person name="Submissions S."/>
        </authorList>
    </citation>
    <scope>NUCLEOTIDE SEQUENCE [LARGE SCALE GENOMIC DNA]</scope>
    <source>
        <strain evidence="5 7">DSM 6083</strain>
    </source>
</reference>
<accession>A0A8D3Y1F2</accession>
<dbReference type="EMBL" id="CP007511">
    <property type="protein sequence ID" value="AJE15468.1"/>
    <property type="molecule type" value="Genomic_DNA"/>
</dbReference>
<dbReference type="PRINTS" id="PR01805">
    <property type="entry name" value="VACJLIPOPROT"/>
</dbReference>
<evidence type="ECO:0000313" key="5">
    <source>
        <dbReference type="EMBL" id="SDM45905.1"/>
    </source>
</evidence>
<proteinExistence type="inferred from homology"/>
<dbReference type="PANTHER" id="PTHR30035:SF3">
    <property type="entry name" value="INTERMEMBRANE PHOSPHOLIPID TRANSPORT SYSTEM LIPOPROTEIN MLAA"/>
    <property type="match status" value="1"/>
</dbReference>
<dbReference type="EMBL" id="FNHO01000005">
    <property type="protein sequence ID" value="SDM45905.1"/>
    <property type="molecule type" value="Genomic_DNA"/>
</dbReference>
<reference evidence="4 6" key="3">
    <citation type="journal article" name="Genome Announc.">
        <title>Complete Genome Sequence of Pseudomonas balearica DSM 6083T.</title>
        <authorList>
            <person name="Bennasar-Figueras A."/>
            <person name="Salva-Serra F."/>
            <person name="Jaen-Luchoro D."/>
            <person name="Segui C."/>
            <person name="Aliaga F."/>
            <person name="Busquets A."/>
            <person name="Gomila M."/>
            <person name="Moore E.R."/>
            <person name="Lalucat J."/>
        </authorList>
    </citation>
    <scope>NUCLEOTIDE SEQUENCE [LARGE SCALE GENOMIC DNA]</scope>
    <source>
        <strain evidence="6">DSM 6083</strain>
        <strain evidence="4">DSM6083</strain>
    </source>
</reference>
<dbReference type="Proteomes" id="UP000031271">
    <property type="component" value="Chromosome"/>
</dbReference>
<evidence type="ECO:0000313" key="4">
    <source>
        <dbReference type="EMBL" id="AJE15468.1"/>
    </source>
</evidence>
<dbReference type="PANTHER" id="PTHR30035">
    <property type="entry name" value="LIPOPROTEIN VACJ-RELATED"/>
    <property type="match status" value="1"/>
</dbReference>
<sequence>MPMIGARRFGLVKSGVLTAMAALVVALPLQAAEEDPWEGVNRVVYRFNDTLDTYTLKPLAKGYQKVTPDFVEDRIGNFFGNLGDVIVMTNDLLQGKPREAGIDASRILFNTTFGVLGLFDVATHMGLQKNDEDFGQTLGVWGLGNGPYVVLPLLGPSTVRDAAGRVPDAFLQPYPYMDDVPTRNLTRGVGLVDTRAGLLSAEKLITGDEYIFVRNAYLQNREFRTRDGQVEDDF</sequence>
<gene>
    <name evidence="4" type="ORF">CL52_10650</name>
    <name evidence="5" type="ORF">SAMN05660875_10540</name>
</gene>
<keyword evidence="2 3" id="KW-0732">Signal</keyword>
<protein>
    <submittedName>
        <fullName evidence="4">Membrane protein</fullName>
    </submittedName>
    <submittedName>
        <fullName evidence="5">Phospholipid-binding lipoprotein MlaA</fullName>
    </submittedName>
</protein>
<dbReference type="InterPro" id="IPR007428">
    <property type="entry name" value="MlaA"/>
</dbReference>
<dbReference type="GO" id="GO:0016020">
    <property type="term" value="C:membrane"/>
    <property type="evidence" value="ECO:0007669"/>
    <property type="project" value="InterPro"/>
</dbReference>
<feature type="signal peptide" evidence="3">
    <location>
        <begin position="1"/>
        <end position="31"/>
    </location>
</feature>
<feature type="chain" id="PRO_5034001178" evidence="3">
    <location>
        <begin position="32"/>
        <end position="234"/>
    </location>
</feature>
<name>A0A8D3Y1F2_9GAMM</name>
<evidence type="ECO:0000313" key="7">
    <source>
        <dbReference type="Proteomes" id="UP000182276"/>
    </source>
</evidence>
<keyword evidence="5" id="KW-0449">Lipoprotein</keyword>
<evidence type="ECO:0000313" key="6">
    <source>
        <dbReference type="Proteomes" id="UP000031271"/>
    </source>
</evidence>
<dbReference type="GO" id="GO:0120010">
    <property type="term" value="P:intermembrane phospholipid transfer"/>
    <property type="evidence" value="ECO:0007669"/>
    <property type="project" value="TreeGrafter"/>
</dbReference>
<evidence type="ECO:0000256" key="1">
    <source>
        <dbReference type="ARBA" id="ARBA00010634"/>
    </source>
</evidence>
<evidence type="ECO:0000256" key="2">
    <source>
        <dbReference type="ARBA" id="ARBA00022729"/>
    </source>
</evidence>
<dbReference type="Proteomes" id="UP000182276">
    <property type="component" value="Unassembled WGS sequence"/>
</dbReference>
<evidence type="ECO:0000256" key="3">
    <source>
        <dbReference type="SAM" id="SignalP"/>
    </source>
</evidence>
<keyword evidence="7" id="KW-1185">Reference proteome</keyword>
<organism evidence="4 6">
    <name type="scientific">Stutzerimonas balearica DSM 6083</name>
    <dbReference type="NCBI Taxonomy" id="1123016"/>
    <lineage>
        <taxon>Bacteria</taxon>
        <taxon>Pseudomonadati</taxon>
        <taxon>Pseudomonadota</taxon>
        <taxon>Gammaproteobacteria</taxon>
        <taxon>Pseudomonadales</taxon>
        <taxon>Pseudomonadaceae</taxon>
        <taxon>Stutzerimonas</taxon>
    </lineage>
</organism>